<dbReference type="RefSeq" id="WP_142705240.1">
    <property type="nucleotide sequence ID" value="NZ_VIRS01000009.1"/>
</dbReference>
<evidence type="ECO:0000313" key="8">
    <source>
        <dbReference type="EMBL" id="TQS44246.1"/>
    </source>
</evidence>
<dbReference type="EMBL" id="VIRS01000009">
    <property type="protein sequence ID" value="TQS44246.1"/>
    <property type="molecule type" value="Genomic_DNA"/>
</dbReference>
<comment type="similarity">
    <text evidence="1 6">Belongs to the glycosyl hydrolase 43 family.</text>
</comment>
<evidence type="ECO:0000313" key="9">
    <source>
        <dbReference type="Proteomes" id="UP000317982"/>
    </source>
</evidence>
<sequence>MAIEVAAPPTVITNPVLTGFYPDPSILRVGDDYYVATSTFEWFPGVTLHHSRDLVHWRSLGGALDREELLELRGVRDSGGVWAPCLSYVDGLFHLVYSNVGTYGGGFWDTPNYLTTAPDITGPWSAPVRLHSLGFDASMFHDDDGRSWMLSMIADHRPGREAFAGIALQEYDRSAAALVGEPVNIFTGTSAGLVEAPHLYRHDGWYYLVTAEGGTFWKHQVTVARSRTIEGPYEADPEGAMLSSWGDPTLTLQRAGHGSLVATPEGEWYLAHLVGRPITERGRCILGRETALQRVEWSADGWPRVPGGVPLDSVVAPRLEPHPWPAEPECDEFDGSVLGPQWSTLRRPPSDDWLQLSDGRLRLIGGESPVSLRGSSLVGRRVQHSTSAFETRVTSTPGSYNQMSGIAAYYNTLNWIYARLTHHDGLGTVVDVLASNRGRLLQASAPVPVTDPGAGVTLRAELDGAGLRFGYAIDGGELRWWPETHDASVLSDEYALEMLDSVERVQGFTGAFFVLWAQDLTGGGLPADFAYASYEAR</sequence>
<evidence type="ECO:0000256" key="5">
    <source>
        <dbReference type="PIRSR" id="PIRSR606710-2"/>
    </source>
</evidence>
<feature type="active site" description="Proton donor" evidence="4">
    <location>
        <position position="195"/>
    </location>
</feature>
<keyword evidence="3 6" id="KW-0326">Glycosidase</keyword>
<dbReference type="Pfam" id="PF17851">
    <property type="entry name" value="GH43_C2"/>
    <property type="match status" value="1"/>
</dbReference>
<dbReference type="GO" id="GO:0005975">
    <property type="term" value="P:carbohydrate metabolic process"/>
    <property type="evidence" value="ECO:0007669"/>
    <property type="project" value="InterPro"/>
</dbReference>
<dbReference type="InterPro" id="IPR041542">
    <property type="entry name" value="GH43_C2"/>
</dbReference>
<dbReference type="SUPFAM" id="SSF49899">
    <property type="entry name" value="Concanavalin A-like lectins/glucanases"/>
    <property type="match status" value="1"/>
</dbReference>
<evidence type="ECO:0000256" key="6">
    <source>
        <dbReference type="RuleBase" id="RU361187"/>
    </source>
</evidence>
<dbReference type="InterPro" id="IPR013320">
    <property type="entry name" value="ConA-like_dom_sf"/>
</dbReference>
<protein>
    <submittedName>
        <fullName evidence="8">Glycoside hydrolase family 43 protein</fullName>
    </submittedName>
</protein>
<feature type="domain" description="Beta-xylosidase C-terminal Concanavalin A-like" evidence="7">
    <location>
        <begin position="330"/>
        <end position="535"/>
    </location>
</feature>
<dbReference type="InParanoid" id="A0A545ASD4"/>
<dbReference type="PANTHER" id="PTHR42812:SF12">
    <property type="entry name" value="BETA-XYLOSIDASE-RELATED"/>
    <property type="match status" value="1"/>
</dbReference>
<dbReference type="Gene3D" id="2.115.10.20">
    <property type="entry name" value="Glycosyl hydrolase domain, family 43"/>
    <property type="match status" value="1"/>
</dbReference>
<keyword evidence="2 6" id="KW-0378">Hydrolase</keyword>
<dbReference type="InterPro" id="IPR051795">
    <property type="entry name" value="Glycosyl_Hydrlase_43"/>
</dbReference>
<evidence type="ECO:0000256" key="4">
    <source>
        <dbReference type="PIRSR" id="PIRSR606710-1"/>
    </source>
</evidence>
<dbReference type="OrthoDB" id="9801455at2"/>
<feature type="site" description="Important for catalytic activity, responsible for pKa modulation of the active site Glu and correct orientation of both the proton donor and substrate" evidence="5">
    <location>
        <position position="136"/>
    </location>
</feature>
<gene>
    <name evidence="8" type="ORF">FL583_15005</name>
</gene>
<dbReference type="CDD" id="cd09000">
    <property type="entry name" value="GH43_SXA-like"/>
    <property type="match status" value="1"/>
</dbReference>
<evidence type="ECO:0000256" key="2">
    <source>
        <dbReference type="ARBA" id="ARBA00022801"/>
    </source>
</evidence>
<reference evidence="8 9" key="1">
    <citation type="submission" date="2019-07" db="EMBL/GenBank/DDBJ databases">
        <title>Cryptosporangium phraense sp. nov., isolated from plant litter.</title>
        <authorList>
            <person name="Suriyachadkun C."/>
        </authorList>
    </citation>
    <scope>NUCLEOTIDE SEQUENCE [LARGE SCALE GENOMIC DNA]</scope>
    <source>
        <strain evidence="8 9">A-T 5661</strain>
    </source>
</reference>
<dbReference type="AlphaFoldDB" id="A0A545ASD4"/>
<dbReference type="PANTHER" id="PTHR42812">
    <property type="entry name" value="BETA-XYLOSIDASE"/>
    <property type="match status" value="1"/>
</dbReference>
<dbReference type="InterPro" id="IPR023296">
    <property type="entry name" value="Glyco_hydro_beta-prop_sf"/>
</dbReference>
<dbReference type="Pfam" id="PF04616">
    <property type="entry name" value="Glyco_hydro_43"/>
    <property type="match status" value="1"/>
</dbReference>
<dbReference type="InterPro" id="IPR006710">
    <property type="entry name" value="Glyco_hydro_43"/>
</dbReference>
<evidence type="ECO:0000259" key="7">
    <source>
        <dbReference type="Pfam" id="PF17851"/>
    </source>
</evidence>
<comment type="caution">
    <text evidence="8">The sequence shown here is derived from an EMBL/GenBank/DDBJ whole genome shotgun (WGS) entry which is preliminary data.</text>
</comment>
<keyword evidence="9" id="KW-1185">Reference proteome</keyword>
<dbReference type="SUPFAM" id="SSF75005">
    <property type="entry name" value="Arabinanase/levansucrase/invertase"/>
    <property type="match status" value="1"/>
</dbReference>
<accession>A0A545ASD4</accession>
<feature type="active site" description="Proton acceptor" evidence="4">
    <location>
        <position position="23"/>
    </location>
</feature>
<evidence type="ECO:0000256" key="3">
    <source>
        <dbReference type="ARBA" id="ARBA00023295"/>
    </source>
</evidence>
<dbReference type="Proteomes" id="UP000317982">
    <property type="component" value="Unassembled WGS sequence"/>
</dbReference>
<proteinExistence type="inferred from homology"/>
<dbReference type="GO" id="GO:0004553">
    <property type="term" value="F:hydrolase activity, hydrolyzing O-glycosyl compounds"/>
    <property type="evidence" value="ECO:0007669"/>
    <property type="project" value="InterPro"/>
</dbReference>
<organism evidence="8 9">
    <name type="scientific">Cryptosporangium phraense</name>
    <dbReference type="NCBI Taxonomy" id="2593070"/>
    <lineage>
        <taxon>Bacteria</taxon>
        <taxon>Bacillati</taxon>
        <taxon>Actinomycetota</taxon>
        <taxon>Actinomycetes</taxon>
        <taxon>Cryptosporangiales</taxon>
        <taxon>Cryptosporangiaceae</taxon>
        <taxon>Cryptosporangium</taxon>
    </lineage>
</organism>
<dbReference type="Gene3D" id="2.60.120.200">
    <property type="match status" value="1"/>
</dbReference>
<evidence type="ECO:0000256" key="1">
    <source>
        <dbReference type="ARBA" id="ARBA00009865"/>
    </source>
</evidence>
<name>A0A545ASD4_9ACTN</name>